<proteinExistence type="predicted"/>
<accession>A0ACC0J832</accession>
<organism evidence="1 2">
    <name type="scientific">Choristoneura fumiferana</name>
    <name type="common">Spruce budworm moth</name>
    <name type="synonym">Archips fumiferana</name>
    <dbReference type="NCBI Taxonomy" id="7141"/>
    <lineage>
        <taxon>Eukaryota</taxon>
        <taxon>Metazoa</taxon>
        <taxon>Ecdysozoa</taxon>
        <taxon>Arthropoda</taxon>
        <taxon>Hexapoda</taxon>
        <taxon>Insecta</taxon>
        <taxon>Pterygota</taxon>
        <taxon>Neoptera</taxon>
        <taxon>Endopterygota</taxon>
        <taxon>Lepidoptera</taxon>
        <taxon>Glossata</taxon>
        <taxon>Ditrysia</taxon>
        <taxon>Tortricoidea</taxon>
        <taxon>Tortricidae</taxon>
        <taxon>Tortricinae</taxon>
        <taxon>Choristoneura</taxon>
    </lineage>
</organism>
<evidence type="ECO:0000313" key="2">
    <source>
        <dbReference type="Proteomes" id="UP001064048"/>
    </source>
</evidence>
<keyword evidence="2" id="KW-1185">Reference proteome</keyword>
<evidence type="ECO:0000313" key="1">
    <source>
        <dbReference type="EMBL" id="KAI8420209.1"/>
    </source>
</evidence>
<reference evidence="1 2" key="1">
    <citation type="journal article" date="2022" name="Genome Biol. Evol.">
        <title>The Spruce Budworm Genome: Reconstructing the Evolutionary History of Antifreeze Proteins.</title>
        <authorList>
            <person name="Beliveau C."/>
            <person name="Gagne P."/>
            <person name="Picq S."/>
            <person name="Vernygora O."/>
            <person name="Keeling C.I."/>
            <person name="Pinkney K."/>
            <person name="Doucet D."/>
            <person name="Wen F."/>
            <person name="Johnston J.S."/>
            <person name="Maaroufi H."/>
            <person name="Boyle B."/>
            <person name="Laroche J."/>
            <person name="Dewar K."/>
            <person name="Juretic N."/>
            <person name="Blackburn G."/>
            <person name="Nisole A."/>
            <person name="Brunet B."/>
            <person name="Brandao M."/>
            <person name="Lumley L."/>
            <person name="Duan J."/>
            <person name="Quan G."/>
            <person name="Lucarotti C.J."/>
            <person name="Roe A.D."/>
            <person name="Sperling F.A.H."/>
            <person name="Levesque R.C."/>
            <person name="Cusson M."/>
        </authorList>
    </citation>
    <scope>NUCLEOTIDE SEQUENCE [LARGE SCALE GENOMIC DNA]</scope>
    <source>
        <strain evidence="1">Glfc:IPQL:Cfum</strain>
    </source>
</reference>
<protein>
    <submittedName>
        <fullName evidence="1">Uncharacterized protein</fullName>
    </submittedName>
</protein>
<comment type="caution">
    <text evidence="1">The sequence shown here is derived from an EMBL/GenBank/DDBJ whole genome shotgun (WGS) entry which is preliminary data.</text>
</comment>
<gene>
    <name evidence="1" type="ORF">MSG28_008754</name>
</gene>
<sequence length="120" mass="13692">MQALLVVALFAPLVLCYDAKYDAIDVDKILGDDKMFDTYIACMLDKGPCSLEHSADFRQLLPEVIATACEKCSDKQKSNLRKSVKALQERKPAEFKEFREKFDPKGEYEEKFAAFVLETK</sequence>
<dbReference type="Proteomes" id="UP001064048">
    <property type="component" value="Chromosome 14"/>
</dbReference>
<dbReference type="EMBL" id="CM046114">
    <property type="protein sequence ID" value="KAI8420209.1"/>
    <property type="molecule type" value="Genomic_DNA"/>
</dbReference>
<name>A0ACC0J832_CHOFU</name>